<dbReference type="AlphaFoldDB" id="A0A3Q2D213"/>
<dbReference type="InterPro" id="IPR010600">
    <property type="entry name" value="ITI_HC_C"/>
</dbReference>
<name>A0A3Q2D213_CYPVA</name>
<accession>A0A3Q2D213</accession>
<dbReference type="Pfam" id="PF08487">
    <property type="entry name" value="VIT"/>
    <property type="match status" value="1"/>
</dbReference>
<evidence type="ECO:0000256" key="3">
    <source>
        <dbReference type="ARBA" id="ARBA00022525"/>
    </source>
</evidence>
<comment type="subcellular location">
    <subcellularLocation>
        <location evidence="1">Secreted</location>
    </subcellularLocation>
</comment>
<dbReference type="PROSITE" id="PS51468">
    <property type="entry name" value="VIT"/>
    <property type="match status" value="1"/>
</dbReference>
<comment type="similarity">
    <text evidence="2">Belongs to the ITIH family.</text>
</comment>
<dbReference type="Pfam" id="PF06668">
    <property type="entry name" value="ITI_HC_C"/>
    <property type="match status" value="1"/>
</dbReference>
<evidence type="ECO:0000256" key="1">
    <source>
        <dbReference type="ARBA" id="ARBA00004613"/>
    </source>
</evidence>
<dbReference type="SMART" id="SM00609">
    <property type="entry name" value="VIT"/>
    <property type="match status" value="1"/>
</dbReference>
<feature type="domain" description="VWFA" evidence="12">
    <location>
        <begin position="326"/>
        <end position="509"/>
    </location>
</feature>
<evidence type="ECO:0000256" key="5">
    <source>
        <dbReference type="ARBA" id="ARBA00022729"/>
    </source>
</evidence>
<evidence type="ECO:0000259" key="12">
    <source>
        <dbReference type="PROSITE" id="PS50234"/>
    </source>
</evidence>
<organism evidence="14 15">
    <name type="scientific">Cyprinodon variegatus</name>
    <name type="common">Sheepshead minnow</name>
    <dbReference type="NCBI Taxonomy" id="28743"/>
    <lineage>
        <taxon>Eukaryota</taxon>
        <taxon>Metazoa</taxon>
        <taxon>Chordata</taxon>
        <taxon>Craniata</taxon>
        <taxon>Vertebrata</taxon>
        <taxon>Euteleostomi</taxon>
        <taxon>Actinopterygii</taxon>
        <taxon>Neopterygii</taxon>
        <taxon>Teleostei</taxon>
        <taxon>Neoteleostei</taxon>
        <taxon>Acanthomorphata</taxon>
        <taxon>Ovalentaria</taxon>
        <taxon>Atherinomorphae</taxon>
        <taxon>Cyprinodontiformes</taxon>
        <taxon>Cyprinodontidae</taxon>
        <taxon>Cyprinodon</taxon>
    </lineage>
</organism>
<dbReference type="PANTHER" id="PTHR10338:SF115">
    <property type="entry name" value="INTER-ALPHA-TRYPSIN INHIBITOR HEAVY CHAIN H3"/>
    <property type="match status" value="1"/>
</dbReference>
<dbReference type="InterPro" id="IPR036465">
    <property type="entry name" value="vWFA_dom_sf"/>
</dbReference>
<keyword evidence="7" id="KW-0654">Proteoglycan</keyword>
<dbReference type="Proteomes" id="UP000265020">
    <property type="component" value="Unassembled WGS sequence"/>
</dbReference>
<dbReference type="InterPro" id="IPR013694">
    <property type="entry name" value="VIT"/>
</dbReference>
<dbReference type="Pfam" id="PF00092">
    <property type="entry name" value="VWA"/>
    <property type="match status" value="1"/>
</dbReference>
<dbReference type="Ensembl" id="ENSCVAT00000019500.1">
    <property type="protein sequence ID" value="ENSCVAP00000012294.1"/>
    <property type="gene ID" value="ENSCVAG00000014683.1"/>
</dbReference>
<dbReference type="Gene3D" id="3.40.50.410">
    <property type="entry name" value="von Willebrand factor, type A domain"/>
    <property type="match status" value="1"/>
</dbReference>
<feature type="domain" description="VIT" evidence="13">
    <location>
        <begin position="72"/>
        <end position="201"/>
    </location>
</feature>
<keyword evidence="6" id="KW-0722">Serine protease inhibitor</keyword>
<reference evidence="14" key="2">
    <citation type="submission" date="2025-09" db="UniProtKB">
        <authorList>
            <consortium name="Ensembl"/>
        </authorList>
    </citation>
    <scope>IDENTIFICATION</scope>
</reference>
<evidence type="ECO:0000313" key="14">
    <source>
        <dbReference type="Ensembl" id="ENSCVAP00000012294.1"/>
    </source>
</evidence>
<proteinExistence type="inferred from homology"/>
<evidence type="ECO:0000259" key="13">
    <source>
        <dbReference type="PROSITE" id="PS51468"/>
    </source>
</evidence>
<protein>
    <recommendedName>
        <fullName evidence="10">Inter-alpha-trypsin inhibitor heavy chain H3</fullName>
    </recommendedName>
</protein>
<dbReference type="GeneTree" id="ENSGT00940000154554"/>
<keyword evidence="3" id="KW-0964">Secreted</keyword>
<evidence type="ECO:0000256" key="4">
    <source>
        <dbReference type="ARBA" id="ARBA00022690"/>
    </source>
</evidence>
<comment type="function">
    <text evidence="9">May act as a carrier of hyaluronan in serum or as a binding protein between hyaluronan and other matrix protein, including those on cell surfaces in tissues to regulate the localization, synthesis and degradation of hyaluronan which are essential to cells undergoing biological processes.</text>
</comment>
<sequence>MSFYRMIPHALNSLHSCSSMLMHRAPCLLFLPTMWIVLLWACASIGPPAQVQGAMIASRSDVLKQDNTEVTKSRPMKKRSTNTEKVEVYSFEVACTVTSRFAHTIITSKALNKAANSQEISFEVELPKTAFIANFVMEIDGQNYAGNVKEKEKAKTQYEKAVSKGQSAGLIEVSGRKMEKFTMSVNVAAGSNVTFILTYEELLKRTMGQYEILTRIKMKQPVERFKIAVDIYEPQGLAFVQATTTFASNELLPLIEKTTTATKAHITFSPTAEQHQCLQCPQELINGDFIVKYDVKRVKGFGEIQIVNGYFVHFFSPPGLARVPKNVVFVIDKSSSMWGTKLMQTKEAMQSILNEIHEDDHFTITEFESSNVYWREQLTRATKQSVSEAINYVKSIRAQGGTNINGAVLSAVHTLKKGREEKTFPERSVDMIILLTDGMPNIGTKNIWEIQENVRTAIGGKMSLFCLGFGNYVEYSFLDVMSRENKGIARRIFTGSDAAIQLKGFYEEVSSPLLSEVEMRYPDNAVSSLTETQYSRLFNGSEIVVAGRLNDSFMDNFLVEVSGQGAEGEIHEQGKAGVLSWDMVYPEEEYIFGDFTERLWAYLTIQQQLEKSGIASEQEKDQALAKALSMSLRYNFVTPLTSMVVTKPETEKTFIADKLTEDQRQNVELGRNPPDLNQRKPASNRVQGNGNPPDLNQRKPASNRVQGNVDGDPHFMIELPDRGDALCFNINDKPGTIYNLVKDKKSGFFVNGQIIGKKKFSADAKNNTYFGRFSVNHQKLGVKLDVSIDDILVFNNGKQIRLKWSDAASIKEASLVLRLTNNCTLTVMLRHSVKFMIIKHTKIWKKHHFQQDYLGFYTLDSHHLSSTVHGLIGQFYHGVEFELTDLYPGEFGERLDAVMYIKGQTLNVTRHLEKDFSRDVKIGKDVLCWFVDDNGKGFIDGSPSDYIVPNLFNF</sequence>
<evidence type="ECO:0000256" key="8">
    <source>
        <dbReference type="ARBA" id="ARBA00023180"/>
    </source>
</evidence>
<dbReference type="STRING" id="28743.ENSCVAP00000012294"/>
<feature type="region of interest" description="Disordered" evidence="11">
    <location>
        <begin position="664"/>
        <end position="711"/>
    </location>
</feature>
<reference evidence="14" key="1">
    <citation type="submission" date="2025-08" db="UniProtKB">
        <authorList>
            <consortium name="Ensembl"/>
        </authorList>
    </citation>
    <scope>IDENTIFICATION</scope>
</reference>
<evidence type="ECO:0000256" key="9">
    <source>
        <dbReference type="ARBA" id="ARBA00037051"/>
    </source>
</evidence>
<dbReference type="FunFam" id="3.40.50.410:FF:000013">
    <property type="entry name" value="inter-alpha-trypsin inhibitor heavy chain H2"/>
    <property type="match status" value="1"/>
</dbReference>
<evidence type="ECO:0000256" key="2">
    <source>
        <dbReference type="ARBA" id="ARBA00010158"/>
    </source>
</evidence>
<dbReference type="OMA" id="RNNAFAR"/>
<dbReference type="PANTHER" id="PTHR10338">
    <property type="entry name" value="INTER-ALPHA-TRYPSIN INHIBITOR HEAVY CHAIN FAMILY MEMBER"/>
    <property type="match status" value="1"/>
</dbReference>
<dbReference type="SUPFAM" id="SSF53300">
    <property type="entry name" value="vWA-like"/>
    <property type="match status" value="1"/>
</dbReference>
<evidence type="ECO:0000256" key="6">
    <source>
        <dbReference type="ARBA" id="ARBA00022900"/>
    </source>
</evidence>
<dbReference type="InterPro" id="IPR002035">
    <property type="entry name" value="VWF_A"/>
</dbReference>
<evidence type="ECO:0000256" key="10">
    <source>
        <dbReference type="ARBA" id="ARBA00039924"/>
    </source>
</evidence>
<dbReference type="GO" id="GO:0004867">
    <property type="term" value="F:serine-type endopeptidase inhibitor activity"/>
    <property type="evidence" value="ECO:0007669"/>
    <property type="project" value="UniProtKB-KW"/>
</dbReference>
<keyword evidence="8" id="KW-0325">Glycoprotein</keyword>
<keyword evidence="15" id="KW-1185">Reference proteome</keyword>
<keyword evidence="5" id="KW-0732">Signal</keyword>
<dbReference type="GO" id="GO:0030212">
    <property type="term" value="P:hyaluronan metabolic process"/>
    <property type="evidence" value="ECO:0007669"/>
    <property type="project" value="InterPro"/>
</dbReference>
<evidence type="ECO:0000256" key="11">
    <source>
        <dbReference type="SAM" id="MobiDB-lite"/>
    </source>
</evidence>
<dbReference type="SMART" id="SM00327">
    <property type="entry name" value="VWA"/>
    <property type="match status" value="1"/>
</dbReference>
<dbReference type="PROSITE" id="PS50234">
    <property type="entry name" value="VWFA"/>
    <property type="match status" value="1"/>
</dbReference>
<evidence type="ECO:0000313" key="15">
    <source>
        <dbReference type="Proteomes" id="UP000265020"/>
    </source>
</evidence>
<evidence type="ECO:0000256" key="7">
    <source>
        <dbReference type="ARBA" id="ARBA00022974"/>
    </source>
</evidence>
<dbReference type="GO" id="GO:0005576">
    <property type="term" value="C:extracellular region"/>
    <property type="evidence" value="ECO:0007669"/>
    <property type="project" value="UniProtKB-SubCell"/>
</dbReference>
<keyword evidence="4" id="KW-0646">Protease inhibitor</keyword>
<dbReference type="InterPro" id="IPR050934">
    <property type="entry name" value="ITIH"/>
</dbReference>
<feature type="compositionally biased region" description="Polar residues" evidence="11">
    <location>
        <begin position="680"/>
        <end position="690"/>
    </location>
</feature>